<dbReference type="InterPro" id="IPR036249">
    <property type="entry name" value="Thioredoxin-like_sf"/>
</dbReference>
<dbReference type="InterPro" id="IPR013740">
    <property type="entry name" value="Redoxin"/>
</dbReference>
<feature type="signal peptide" evidence="1">
    <location>
        <begin position="1"/>
        <end position="18"/>
    </location>
</feature>
<dbReference type="InterPro" id="IPR050553">
    <property type="entry name" value="Thioredoxin_ResA/DsbE_sf"/>
</dbReference>
<dbReference type="Gene3D" id="3.40.30.10">
    <property type="entry name" value="Glutaredoxin"/>
    <property type="match status" value="1"/>
</dbReference>
<keyword evidence="1" id="KW-0732">Signal</keyword>
<sequence>MKKILTALLLFLSPLSFAQEKVSLADIPLKTLDNQTVSLSQYQGKPLYIKMWASWCSICLAGLAEIDDLSAEKNLDFNVITIASPGQKNEQNSPKFINWYKGLDYKNITVLLDEKGEIIKRANVLGYPFNLLLDKDLNLIKAQPGHLNSDQIKQFVKE</sequence>
<evidence type="ECO:0000256" key="1">
    <source>
        <dbReference type="SAM" id="SignalP"/>
    </source>
</evidence>
<dbReference type="InterPro" id="IPR013766">
    <property type="entry name" value="Thioredoxin_domain"/>
</dbReference>
<evidence type="ECO:0000259" key="2">
    <source>
        <dbReference type="PROSITE" id="PS51352"/>
    </source>
</evidence>
<protein>
    <recommendedName>
        <fullName evidence="2">Thioredoxin domain-containing protein</fullName>
    </recommendedName>
</protein>
<accession>A0A369Z606</accession>
<evidence type="ECO:0000313" key="4">
    <source>
        <dbReference type="Proteomes" id="UP000253910"/>
    </source>
</evidence>
<dbReference type="GO" id="GO:0016491">
    <property type="term" value="F:oxidoreductase activity"/>
    <property type="evidence" value="ECO:0007669"/>
    <property type="project" value="InterPro"/>
</dbReference>
<dbReference type="PANTHER" id="PTHR42852:SF16">
    <property type="entry name" value="THIOL:DISULFIDE INTERCHANGE PROTEIN TLPA"/>
    <property type="match status" value="1"/>
</dbReference>
<gene>
    <name evidence="3" type="ORF">DPV87_03700</name>
</gene>
<dbReference type="PANTHER" id="PTHR42852">
    <property type="entry name" value="THIOL:DISULFIDE INTERCHANGE PROTEIN DSBE"/>
    <property type="match status" value="1"/>
</dbReference>
<evidence type="ECO:0000313" key="3">
    <source>
        <dbReference type="EMBL" id="RDE93792.1"/>
    </source>
</evidence>
<dbReference type="EMBL" id="QEPW01000005">
    <property type="protein sequence ID" value="RDE93792.1"/>
    <property type="molecule type" value="Genomic_DNA"/>
</dbReference>
<dbReference type="SUPFAM" id="SSF52833">
    <property type="entry name" value="Thioredoxin-like"/>
    <property type="match status" value="1"/>
</dbReference>
<organism evidence="3 4">
    <name type="scientific">Haemophilus parainfluenzae</name>
    <dbReference type="NCBI Taxonomy" id="729"/>
    <lineage>
        <taxon>Bacteria</taxon>
        <taxon>Pseudomonadati</taxon>
        <taxon>Pseudomonadota</taxon>
        <taxon>Gammaproteobacteria</taxon>
        <taxon>Pasteurellales</taxon>
        <taxon>Pasteurellaceae</taxon>
        <taxon>Haemophilus</taxon>
    </lineage>
</organism>
<dbReference type="CDD" id="cd02966">
    <property type="entry name" value="TlpA_like_family"/>
    <property type="match status" value="1"/>
</dbReference>
<comment type="caution">
    <text evidence="3">The sequence shown here is derived from an EMBL/GenBank/DDBJ whole genome shotgun (WGS) entry which is preliminary data.</text>
</comment>
<feature type="chain" id="PRO_5016811143" description="Thioredoxin domain-containing protein" evidence="1">
    <location>
        <begin position="19"/>
        <end position="158"/>
    </location>
</feature>
<dbReference type="Pfam" id="PF08534">
    <property type="entry name" value="Redoxin"/>
    <property type="match status" value="1"/>
</dbReference>
<dbReference type="AlphaFoldDB" id="A0A369Z606"/>
<dbReference type="PROSITE" id="PS51352">
    <property type="entry name" value="THIOREDOXIN_2"/>
    <property type="match status" value="1"/>
</dbReference>
<dbReference type="Proteomes" id="UP000253910">
    <property type="component" value="Unassembled WGS sequence"/>
</dbReference>
<feature type="domain" description="Thioredoxin" evidence="2">
    <location>
        <begin position="18"/>
        <end position="158"/>
    </location>
</feature>
<proteinExistence type="predicted"/>
<name>A0A369Z606_HAEPA</name>
<dbReference type="RefSeq" id="WP_111315165.1">
    <property type="nucleotide sequence ID" value="NZ_QEPW01000005.1"/>
</dbReference>
<reference evidence="3 4" key="1">
    <citation type="submission" date="2018-05" db="EMBL/GenBank/DDBJ databases">
        <title>Draft Genome Sequences for a Diverse set of 7 Haemophilus Species.</title>
        <authorList>
            <person name="Nichols M."/>
            <person name="Topaz N."/>
            <person name="Wang X."/>
            <person name="Wang X."/>
            <person name="Boxrud D."/>
        </authorList>
    </citation>
    <scope>NUCLEOTIDE SEQUENCE [LARGE SCALE GENOMIC DNA]</scope>
    <source>
        <strain evidence="3 4">C2008001710</strain>
    </source>
</reference>